<sequence>MLVAFLEQNFRMDIPTSQTSHTGLNFFYRLLLEDGASTFFVYHRSFHRYCDDSACFKAFTDLNTIVKSTNDTRRYLRPTIISYVECC</sequence>
<name>A0A0P1AMC6_PLAHL</name>
<proteinExistence type="predicted"/>
<dbReference type="AlphaFoldDB" id="A0A0P1AMC6"/>
<protein>
    <submittedName>
        <fullName evidence="1">Uncharacterized protein</fullName>
    </submittedName>
</protein>
<dbReference type="RefSeq" id="XP_036263213.1">
    <property type="nucleotide sequence ID" value="XM_036407519.1"/>
</dbReference>
<dbReference type="Proteomes" id="UP000054928">
    <property type="component" value="Unassembled WGS sequence"/>
</dbReference>
<keyword evidence="2" id="KW-1185">Reference proteome</keyword>
<evidence type="ECO:0000313" key="2">
    <source>
        <dbReference type="Proteomes" id="UP000054928"/>
    </source>
</evidence>
<evidence type="ECO:0000313" key="1">
    <source>
        <dbReference type="EMBL" id="CEG42292.1"/>
    </source>
</evidence>
<organism evidence="1 2">
    <name type="scientific">Plasmopara halstedii</name>
    <name type="common">Downy mildew of sunflower</name>
    <dbReference type="NCBI Taxonomy" id="4781"/>
    <lineage>
        <taxon>Eukaryota</taxon>
        <taxon>Sar</taxon>
        <taxon>Stramenopiles</taxon>
        <taxon>Oomycota</taxon>
        <taxon>Peronosporomycetes</taxon>
        <taxon>Peronosporales</taxon>
        <taxon>Peronosporaceae</taxon>
        <taxon>Plasmopara</taxon>
    </lineage>
</organism>
<accession>A0A0P1AMC6</accession>
<reference evidence="2" key="1">
    <citation type="submission" date="2014-09" db="EMBL/GenBank/DDBJ databases">
        <authorList>
            <person name="Sharma Rahul"/>
            <person name="Thines Marco"/>
        </authorList>
    </citation>
    <scope>NUCLEOTIDE SEQUENCE [LARGE SCALE GENOMIC DNA]</scope>
</reference>
<dbReference type="EMBL" id="CCYD01000610">
    <property type="protein sequence ID" value="CEG42292.1"/>
    <property type="molecule type" value="Genomic_DNA"/>
</dbReference>
<dbReference type="GeneID" id="59052625"/>